<gene>
    <name evidence="2" type="ORF">c1_g3_i2</name>
</gene>
<name>A0A0K8WKF2_BACLA</name>
<dbReference type="EMBL" id="GDHF01000688">
    <property type="protein sequence ID" value="JAI51626.1"/>
    <property type="molecule type" value="Transcribed_RNA"/>
</dbReference>
<evidence type="ECO:0000256" key="1">
    <source>
        <dbReference type="SAM" id="MobiDB-lite"/>
    </source>
</evidence>
<proteinExistence type="predicted"/>
<evidence type="ECO:0000313" key="2">
    <source>
        <dbReference type="EMBL" id="JAI51626.1"/>
    </source>
</evidence>
<feature type="non-terminal residue" evidence="2">
    <location>
        <position position="1"/>
    </location>
</feature>
<reference evidence="2" key="1">
    <citation type="submission" date="2015-06" db="EMBL/GenBank/DDBJ databases">
        <authorList>
            <person name="Hoefler B.C."/>
            <person name="Straight P.D."/>
        </authorList>
    </citation>
    <scope>NUCLEOTIDE SEQUENCE</scope>
</reference>
<sequence>GHDVQMSILPRTSTHTPHYHTTSTQPHNTDTHLHHTHFTNHQGLQPRFHTTYENTTHRHSHTRTQTNHITPAAPTQQREKANYKEIINFTSFSTSTATPTRVRISSRKPF</sequence>
<feature type="region of interest" description="Disordered" evidence="1">
    <location>
        <begin position="54"/>
        <end position="77"/>
    </location>
</feature>
<organism evidence="2">
    <name type="scientific">Bactrocera latifrons</name>
    <name type="common">Malaysian fruit fly</name>
    <name type="synonym">Chaetodacus latifrons</name>
    <dbReference type="NCBI Taxonomy" id="174628"/>
    <lineage>
        <taxon>Eukaryota</taxon>
        <taxon>Metazoa</taxon>
        <taxon>Ecdysozoa</taxon>
        <taxon>Arthropoda</taxon>
        <taxon>Hexapoda</taxon>
        <taxon>Insecta</taxon>
        <taxon>Pterygota</taxon>
        <taxon>Neoptera</taxon>
        <taxon>Endopterygota</taxon>
        <taxon>Diptera</taxon>
        <taxon>Brachycera</taxon>
        <taxon>Muscomorpha</taxon>
        <taxon>Tephritoidea</taxon>
        <taxon>Tephritidae</taxon>
        <taxon>Bactrocera</taxon>
        <taxon>Bactrocera</taxon>
    </lineage>
</organism>
<accession>A0A0K8WKF2</accession>
<dbReference type="AlphaFoldDB" id="A0A0K8WKF2"/>
<feature type="compositionally biased region" description="Low complexity" evidence="1">
    <location>
        <begin position="12"/>
        <end position="27"/>
    </location>
</feature>
<feature type="region of interest" description="Disordered" evidence="1">
    <location>
        <begin position="1"/>
        <end position="29"/>
    </location>
</feature>
<feature type="non-terminal residue" evidence="2">
    <location>
        <position position="110"/>
    </location>
</feature>
<protein>
    <submittedName>
        <fullName evidence="2">Uncharacterized protein</fullName>
    </submittedName>
</protein>